<protein>
    <submittedName>
        <fullName evidence="1">DUF655 domain-containing protein</fullName>
    </submittedName>
</protein>
<sequence>MKTDKKEVNAIVIDFLPKGYASDPRPVYKREPVVLAVGTDQFKLLELVPKAGVDVQIYDQVYIGDAERDTIERVKRRIGYDDLTHTAKMELPFAVETIVKEHEERFVEFFNKSISITPKLHMLHLLPGIGKKLMWEVIEQRNKKPFESFADISQRIKSMPHPDKMIVNRVLHEIEDPDEKYHLFTTK</sequence>
<keyword evidence="2" id="KW-1185">Reference proteome</keyword>
<dbReference type="InterPro" id="IPR007003">
    <property type="entry name" value="DUF655"/>
</dbReference>
<dbReference type="PANTHER" id="PTHR40734:SF1">
    <property type="entry name" value="DNA-BINDING PROTEIN"/>
    <property type="match status" value="1"/>
</dbReference>
<dbReference type="InterPro" id="IPR012340">
    <property type="entry name" value="NA-bd_OB-fold"/>
</dbReference>
<accession>A0ABT8MBC9</accession>
<dbReference type="Proteomes" id="UP001168338">
    <property type="component" value="Unassembled WGS sequence"/>
</dbReference>
<dbReference type="SUPFAM" id="SSF160975">
    <property type="entry name" value="AF1531-like"/>
    <property type="match status" value="1"/>
</dbReference>
<dbReference type="PANTHER" id="PTHR40734">
    <property type="entry name" value="TRNA-SPECIFIC ADENOSINE DEAMINASE-RELATED"/>
    <property type="match status" value="1"/>
</dbReference>
<dbReference type="EMBL" id="VCYH01000006">
    <property type="protein sequence ID" value="MDN7025245.1"/>
    <property type="molecule type" value="Genomic_DNA"/>
</dbReference>
<comment type="caution">
    <text evidence="1">The sequence shown here is derived from an EMBL/GenBank/DDBJ whole genome shotgun (WGS) entry which is preliminary data.</text>
</comment>
<evidence type="ECO:0000313" key="2">
    <source>
        <dbReference type="Proteomes" id="UP001168338"/>
    </source>
</evidence>
<name>A0ABT8MBC9_9EURY</name>
<gene>
    <name evidence="1" type="ORF">FGU65_10140</name>
</gene>
<dbReference type="Gene3D" id="2.40.50.140">
    <property type="entry name" value="Nucleic acid-binding proteins"/>
    <property type="match status" value="1"/>
</dbReference>
<dbReference type="Pfam" id="PF04919">
    <property type="entry name" value="DUF655"/>
    <property type="match status" value="1"/>
</dbReference>
<dbReference type="RefSeq" id="WP_301664391.1">
    <property type="nucleotide sequence ID" value="NZ_VCYH01000006.1"/>
</dbReference>
<reference evidence="1" key="1">
    <citation type="submission" date="2019-05" db="EMBL/GenBank/DDBJ databases">
        <title>Methanoculleus sp. FWC-SCC1, a methanogenic archaeon isolated from deep marine cold seep.</title>
        <authorList>
            <person name="Chen Y.-W."/>
            <person name="Chen S.-C."/>
            <person name="Teng N.-H."/>
            <person name="Lai M.-C."/>
        </authorList>
    </citation>
    <scope>NUCLEOTIDE SEQUENCE</scope>
    <source>
        <strain evidence="1">FWC-SCC1</strain>
    </source>
</reference>
<evidence type="ECO:0000313" key="1">
    <source>
        <dbReference type="EMBL" id="MDN7025245.1"/>
    </source>
</evidence>
<dbReference type="Gene3D" id="1.10.150.280">
    <property type="entry name" value="AF1531-like domain"/>
    <property type="match status" value="1"/>
</dbReference>
<proteinExistence type="predicted"/>
<organism evidence="1 2">
    <name type="scientific">Methanoculleus frigidifontis</name>
    <dbReference type="NCBI Taxonomy" id="2584085"/>
    <lineage>
        <taxon>Archaea</taxon>
        <taxon>Methanobacteriati</taxon>
        <taxon>Methanobacteriota</taxon>
        <taxon>Stenosarchaea group</taxon>
        <taxon>Methanomicrobia</taxon>
        <taxon>Methanomicrobiales</taxon>
        <taxon>Methanomicrobiaceae</taxon>
        <taxon>Methanoculleus</taxon>
    </lineage>
</organism>